<proteinExistence type="predicted"/>
<dbReference type="InterPro" id="IPR016155">
    <property type="entry name" value="Mopterin_synth/thiamin_S_b"/>
</dbReference>
<evidence type="ECO:0000313" key="1">
    <source>
        <dbReference type="EMBL" id="NVK80196.1"/>
    </source>
</evidence>
<keyword evidence="2" id="KW-1185">Reference proteome</keyword>
<accession>A0A7Y7B702</accession>
<name>A0A7Y7B702_STRMO</name>
<dbReference type="RefSeq" id="WP_171083868.1">
    <property type="nucleotide sequence ID" value="NZ_BNBU01000004.1"/>
</dbReference>
<dbReference type="Proteomes" id="UP000587462">
    <property type="component" value="Unassembled WGS sequence"/>
</dbReference>
<organism evidence="1 2">
    <name type="scientific">Streptomyces morookaense</name>
    <name type="common">Streptoverticillium morookaense</name>
    <dbReference type="NCBI Taxonomy" id="1970"/>
    <lineage>
        <taxon>Bacteria</taxon>
        <taxon>Bacillati</taxon>
        <taxon>Actinomycetota</taxon>
        <taxon>Actinomycetes</taxon>
        <taxon>Kitasatosporales</taxon>
        <taxon>Streptomycetaceae</taxon>
        <taxon>Streptomyces</taxon>
    </lineage>
</organism>
<dbReference type="PANTHER" id="PTHR38031">
    <property type="entry name" value="SULFUR CARRIER PROTEIN SLR0821-RELATED"/>
    <property type="match status" value="1"/>
</dbReference>
<dbReference type="InterPro" id="IPR052045">
    <property type="entry name" value="Sulfur_Carrier/Prot_Modifier"/>
</dbReference>
<protein>
    <submittedName>
        <fullName evidence="1">MoaD/ThiS family protein</fullName>
    </submittedName>
</protein>
<sequence>MILRFSGVMLRLVNYERTVQVEAGTLGAALEQLEARHPQLRSVLRDANGQVRRSHQLFLNGERVARPDLGMPLAEADQVEFLTAIAGG</sequence>
<dbReference type="EMBL" id="JABBXF010000047">
    <property type="protein sequence ID" value="NVK80196.1"/>
    <property type="molecule type" value="Genomic_DNA"/>
</dbReference>
<dbReference type="InterPro" id="IPR003749">
    <property type="entry name" value="ThiS/MoaD-like"/>
</dbReference>
<dbReference type="SUPFAM" id="SSF54285">
    <property type="entry name" value="MoaD/ThiS"/>
    <property type="match status" value="1"/>
</dbReference>
<evidence type="ECO:0000313" key="2">
    <source>
        <dbReference type="Proteomes" id="UP000587462"/>
    </source>
</evidence>
<reference evidence="1 2" key="1">
    <citation type="submission" date="2020-04" db="EMBL/GenBank/DDBJ databases">
        <title>Draft Genome Sequence of Streptomyces morookaense DSM 40503, an 8-azaguanine-producing strain.</title>
        <authorList>
            <person name="Qi J."/>
            <person name="Gao J.-M."/>
        </authorList>
    </citation>
    <scope>NUCLEOTIDE SEQUENCE [LARGE SCALE GENOMIC DNA]</scope>
    <source>
        <strain evidence="1 2">DSM 40503</strain>
    </source>
</reference>
<dbReference type="Gene3D" id="3.10.20.30">
    <property type="match status" value="1"/>
</dbReference>
<dbReference type="AlphaFoldDB" id="A0A7Y7B702"/>
<dbReference type="Pfam" id="PF02597">
    <property type="entry name" value="ThiS"/>
    <property type="match status" value="1"/>
</dbReference>
<dbReference type="PANTHER" id="PTHR38031:SF1">
    <property type="entry name" value="SULFUR CARRIER PROTEIN CYSO"/>
    <property type="match status" value="1"/>
</dbReference>
<dbReference type="CDD" id="cd17040">
    <property type="entry name" value="Ubl_MoaD_like"/>
    <property type="match status" value="1"/>
</dbReference>
<comment type="caution">
    <text evidence="1">The sequence shown here is derived from an EMBL/GenBank/DDBJ whole genome shotgun (WGS) entry which is preliminary data.</text>
</comment>
<dbReference type="InterPro" id="IPR012675">
    <property type="entry name" value="Beta-grasp_dom_sf"/>
</dbReference>
<gene>
    <name evidence="1" type="ORF">HG542_21385</name>
</gene>